<feature type="domain" description="Serine aminopeptidase S33" evidence="1">
    <location>
        <begin position="68"/>
        <end position="184"/>
    </location>
</feature>
<dbReference type="SUPFAM" id="SSF53474">
    <property type="entry name" value="alpha/beta-Hydrolases"/>
    <property type="match status" value="1"/>
</dbReference>
<dbReference type="Proteomes" id="UP000199517">
    <property type="component" value="Unassembled WGS sequence"/>
</dbReference>
<dbReference type="Pfam" id="PF12146">
    <property type="entry name" value="Hydrolase_4"/>
    <property type="match status" value="1"/>
</dbReference>
<reference evidence="3" key="1">
    <citation type="submission" date="2016-10" db="EMBL/GenBank/DDBJ databases">
        <authorList>
            <person name="Varghese N."/>
            <person name="Submissions S."/>
        </authorList>
    </citation>
    <scope>NUCLEOTIDE SEQUENCE [LARGE SCALE GENOMIC DNA]</scope>
    <source>
        <strain evidence="3">DSM 7481</strain>
    </source>
</reference>
<gene>
    <name evidence="2" type="ORF">SAMN04489710_105100</name>
</gene>
<dbReference type="RefSeq" id="WP_092951346.1">
    <property type="nucleotide sequence ID" value="NZ_FOMQ01000005.1"/>
</dbReference>
<dbReference type="InterPro" id="IPR022742">
    <property type="entry name" value="Hydrolase_4"/>
</dbReference>
<organism evidence="2 3">
    <name type="scientific">Paracidovorax konjaci</name>
    <dbReference type="NCBI Taxonomy" id="32040"/>
    <lineage>
        <taxon>Bacteria</taxon>
        <taxon>Pseudomonadati</taxon>
        <taxon>Pseudomonadota</taxon>
        <taxon>Betaproteobacteria</taxon>
        <taxon>Burkholderiales</taxon>
        <taxon>Comamonadaceae</taxon>
        <taxon>Paracidovorax</taxon>
    </lineage>
</organism>
<keyword evidence="3" id="KW-1185">Reference proteome</keyword>
<dbReference type="OrthoDB" id="6630285at2"/>
<dbReference type="InterPro" id="IPR029058">
    <property type="entry name" value="AB_hydrolase_fold"/>
</dbReference>
<protein>
    <submittedName>
        <fullName evidence="2">Pimeloyl-ACP methyl ester carboxylesterase</fullName>
    </submittedName>
</protein>
<accession>A0A1I1UJY8</accession>
<dbReference type="Gene3D" id="3.40.50.1820">
    <property type="entry name" value="alpha/beta hydrolase"/>
    <property type="match status" value="1"/>
</dbReference>
<proteinExistence type="predicted"/>
<dbReference type="STRING" id="32040.SAMN04489710_105100"/>
<name>A0A1I1UJY8_9BURK</name>
<sequence>MTAMAMVPRPLAPHPRSDAAWTCAEPVPGPAGYFEETFGEGRGDGPGPYALEARVLPAQGVPGPAAAGPVFALHGARSDYTRLNPLLFWLQRHGVGSLACNLSGHGPGSPLALGQTSLARNLQEARRFHAAMQPAASVVMGQSLGGALALKLAEGSAGAVRKLILVCPALYPEAAHAQPFGPAFTAAISRPFGFLDASSLAFLAGWDGEVLLVIGEYDGLRAREHGQPDGRSAGTVLRDGLPRSSVIPYEAVEAIERAAAGRLRKIVLPGCDHAVSRWLRGDPGRVEALGRQVLAFLG</sequence>
<dbReference type="AlphaFoldDB" id="A0A1I1UJY8"/>
<dbReference type="EMBL" id="FOMQ01000005">
    <property type="protein sequence ID" value="SFD71067.1"/>
    <property type="molecule type" value="Genomic_DNA"/>
</dbReference>
<evidence type="ECO:0000313" key="3">
    <source>
        <dbReference type="Proteomes" id="UP000199517"/>
    </source>
</evidence>
<evidence type="ECO:0000259" key="1">
    <source>
        <dbReference type="Pfam" id="PF12146"/>
    </source>
</evidence>
<evidence type="ECO:0000313" key="2">
    <source>
        <dbReference type="EMBL" id="SFD71067.1"/>
    </source>
</evidence>